<protein>
    <submittedName>
        <fullName evidence="2">Right-handed parallel beta-helix repeat-containing protein</fullName>
    </submittedName>
</protein>
<dbReference type="EMBL" id="JAGGDJ010000040">
    <property type="protein sequence ID" value="MBO7747822.1"/>
    <property type="molecule type" value="Genomic_DNA"/>
</dbReference>
<feature type="domain" description="Rhamnogalacturonase A/B/Epimerase-like pectate lyase" evidence="1">
    <location>
        <begin position="275"/>
        <end position="417"/>
    </location>
</feature>
<dbReference type="InterPro" id="IPR024535">
    <property type="entry name" value="RHGA/B-epi-like_pectate_lyase"/>
</dbReference>
<evidence type="ECO:0000313" key="3">
    <source>
        <dbReference type="Proteomes" id="UP000670947"/>
    </source>
</evidence>
<dbReference type="InterPro" id="IPR012334">
    <property type="entry name" value="Pectin_lyas_fold"/>
</dbReference>
<dbReference type="Pfam" id="PF12708">
    <property type="entry name" value="Pect-lyase_RHGA_epim"/>
    <property type="match status" value="1"/>
</dbReference>
<keyword evidence="3" id="KW-1185">Reference proteome</keyword>
<proteinExistence type="predicted"/>
<evidence type="ECO:0000259" key="1">
    <source>
        <dbReference type="Pfam" id="PF12708"/>
    </source>
</evidence>
<evidence type="ECO:0000313" key="2">
    <source>
        <dbReference type="EMBL" id="MBO7747822.1"/>
    </source>
</evidence>
<reference evidence="2 3" key="1">
    <citation type="submission" date="2021-03" db="EMBL/GenBank/DDBJ databases">
        <title>Paenibacillus artemisicola MWE-103 whole genome sequence.</title>
        <authorList>
            <person name="Ham Y.J."/>
        </authorList>
    </citation>
    <scope>NUCLEOTIDE SEQUENCE [LARGE SCALE GENOMIC DNA]</scope>
    <source>
        <strain evidence="2 3">MWE-103</strain>
    </source>
</reference>
<dbReference type="RefSeq" id="WP_208850449.1">
    <property type="nucleotide sequence ID" value="NZ_JAGGDJ010000040.1"/>
</dbReference>
<comment type="caution">
    <text evidence="2">The sequence shown here is derived from an EMBL/GenBank/DDBJ whole genome shotgun (WGS) entry which is preliminary data.</text>
</comment>
<accession>A0ABS3WHQ4</accession>
<dbReference type="InterPro" id="IPR011050">
    <property type="entry name" value="Pectin_lyase_fold/virulence"/>
</dbReference>
<organism evidence="2 3">
    <name type="scientific">Paenibacillus artemisiicola</name>
    <dbReference type="NCBI Taxonomy" id="1172618"/>
    <lineage>
        <taxon>Bacteria</taxon>
        <taxon>Bacillati</taxon>
        <taxon>Bacillota</taxon>
        <taxon>Bacilli</taxon>
        <taxon>Bacillales</taxon>
        <taxon>Paenibacillaceae</taxon>
        <taxon>Paenibacillus</taxon>
    </lineage>
</organism>
<dbReference type="Proteomes" id="UP000670947">
    <property type="component" value="Unassembled WGS sequence"/>
</dbReference>
<name>A0ABS3WHQ4_9BACL</name>
<dbReference type="Gene3D" id="2.160.20.10">
    <property type="entry name" value="Single-stranded right-handed beta-helix, Pectin lyase-like"/>
    <property type="match status" value="1"/>
</dbReference>
<gene>
    <name evidence="2" type="ORF">I8J29_26885</name>
</gene>
<dbReference type="SUPFAM" id="SSF51126">
    <property type="entry name" value="Pectin lyase-like"/>
    <property type="match status" value="1"/>
</dbReference>
<sequence>MASSDQEQIIQMQRRMFGLRNIDGQIYDSFDKPDTILNGTQTISGHTWQVAGTGYMSAKIKNGELVSEGINFYASVDYGKPIKYMQTTFSFTKVNGQTSGINDNIVMILQGGTFNLGTMIHLLIGKNNFTLMKRLSNGSFIIVPVTKVTDIVNDKRIDDFPYSMEMELEGNVLTITNGSDIYSATDDDFVLIDPSRATIQIAPLANAQFIGKFHSIAVGEKSHDNDLVSKNGLTKAELIPLINNAPQILSFNNYVSKIPNWVNITRPPYNAAPNSDITTILQNAINNLTRGTIYVPDGDYLISQTIKLKPKVSMICGNTTVFKPSAAADNFNMFEFPVYQVQNDRTTFTGLRINGLNKNVIGIKVFNAINLIFYDCIIENCQDTGLELNQSQFNQFYNLILFNNKIGLFMNAGTGNQTLTGGNSNTFYNLSIISNIVGCLVHHVSGNYFYMTIPLGNRVSCFAFFDCLTNYIHGGCPEATGNTAPNPASIDMKGKTIKKATIYSSNSILCIDNLQNNDATVKPSILLENESVLDYGNPRGYGQPSYSHVACDFTSSVSLTGKFDAVGNFENVSSVPSALIVRSRNAFLMKDNTKYDKYMLNAAVNPLVPSIVKLGTGGIVSVSNKNDTEMGSVKAVKFSNRVTVGTDKAVIYASNIFPNGVGKKYSGLAVNLKTDVDTLLRVELGEPNGSAMDVKIKAGEWKRVCLFCSTLPNYNVFFCPLDNAGAELLVTRLCSINTDNEQVMLKLLQGYFNDNSNS</sequence>